<dbReference type="EMBL" id="CP003731">
    <property type="protein sequence ID" value="AFO51665.1"/>
    <property type="molecule type" value="Genomic_DNA"/>
</dbReference>
<reference evidence="2" key="2">
    <citation type="submission" date="2012-07" db="EMBL/GenBank/DDBJ databases">
        <title>Complete genome sequence of 'Candidatus Mycoplasma haemolamae'.</title>
        <authorList>
            <person name="Guimaraes A.M.S."/>
            <person name="Toth B."/>
            <person name="Santos A.P."/>
            <person name="Nascimento N.C."/>
            <person name="Sojka J.E."/>
            <person name="Messick J.B."/>
        </authorList>
    </citation>
    <scope>NUCLEOTIDE SEQUENCE [LARGE SCALE GENOMIC DNA]</scope>
    <source>
        <strain evidence="2">Purdue</strain>
    </source>
</reference>
<keyword evidence="2" id="KW-1185">Reference proteome</keyword>
<protein>
    <submittedName>
        <fullName evidence="1">Uncharacterized protein</fullName>
    </submittedName>
</protein>
<sequence>MRLRFKSRKDQNDKKGDWLVRKFGSSDDLQEILQLPRCSNDQQLYGNQPDYAHTNVIKDEGVWSYLDASKTR</sequence>
<dbReference type="HOGENOM" id="CLU_2718020_0_0_14"/>
<dbReference type="STRING" id="1212765.MHLP_00425"/>
<accession>I7B8U8</accession>
<dbReference type="PATRIC" id="fig|1212765.3.peg.99"/>
<proteinExistence type="predicted"/>
<evidence type="ECO:0000313" key="2">
    <source>
        <dbReference type="Proteomes" id="UP000006502"/>
    </source>
</evidence>
<reference evidence="1 2" key="1">
    <citation type="journal article" date="2012" name="J. Bacteriol.">
        <title>Genome Sequence of "Candidatus Mycoplasma haemolamae" Strain Purdue, a Red Blood Cell Pathogen of Alpacas (Vicugna pacos) and Llamas (Lama glama).</title>
        <authorList>
            <person name="Guimaraes A.M."/>
            <person name="Toth B."/>
            <person name="Santos A.P."/>
            <person name="do Nascimento N.C."/>
            <person name="Kritchevsky J.E."/>
            <person name="Messick J.B."/>
        </authorList>
    </citation>
    <scope>NUCLEOTIDE SEQUENCE [LARGE SCALE GENOMIC DNA]</scope>
    <source>
        <strain evidence="1 2">Purdue</strain>
    </source>
</reference>
<gene>
    <name evidence="1" type="ordered locus">MHLP_00425</name>
</gene>
<dbReference type="AlphaFoldDB" id="I7B8U8"/>
<dbReference type="Proteomes" id="UP000006502">
    <property type="component" value="Chromosome"/>
</dbReference>
<dbReference type="KEGG" id="mhl:MHLP_00425"/>
<organism evidence="1 2">
    <name type="scientific">Mycoplasma haematolamae (strain Purdue)</name>
    <dbReference type="NCBI Taxonomy" id="1212765"/>
    <lineage>
        <taxon>Bacteria</taxon>
        <taxon>Bacillati</taxon>
        <taxon>Mycoplasmatota</taxon>
        <taxon>Mollicutes</taxon>
        <taxon>Mycoplasmataceae</taxon>
        <taxon>Mycoplasma</taxon>
    </lineage>
</organism>
<name>I7B8U8_MYCHA</name>
<evidence type="ECO:0000313" key="1">
    <source>
        <dbReference type="EMBL" id="AFO51665.1"/>
    </source>
</evidence>